<evidence type="ECO:0000313" key="1">
    <source>
        <dbReference type="EMBL" id="CAE8739559.1"/>
    </source>
</evidence>
<proteinExistence type="predicted"/>
<reference evidence="1" key="1">
    <citation type="submission" date="2021-02" db="EMBL/GenBank/DDBJ databases">
        <authorList>
            <person name="Dougan E. K."/>
            <person name="Rhodes N."/>
            <person name="Thang M."/>
            <person name="Chan C."/>
        </authorList>
    </citation>
    <scope>NUCLEOTIDE SEQUENCE</scope>
</reference>
<comment type="caution">
    <text evidence="1">The sequence shown here is derived from an EMBL/GenBank/DDBJ whole genome shotgun (WGS) entry which is preliminary data.</text>
</comment>
<feature type="non-terminal residue" evidence="1">
    <location>
        <position position="1"/>
    </location>
</feature>
<dbReference type="Pfam" id="PF13344">
    <property type="entry name" value="Hydrolase_6"/>
    <property type="match status" value="1"/>
</dbReference>
<dbReference type="InterPro" id="IPR006357">
    <property type="entry name" value="HAD-SF_hydro_IIA"/>
</dbReference>
<gene>
    <name evidence="1" type="ORF">PGLA2088_LOCUS49666</name>
</gene>
<evidence type="ECO:0000313" key="2">
    <source>
        <dbReference type="Proteomes" id="UP000626109"/>
    </source>
</evidence>
<dbReference type="SUPFAM" id="SSF56784">
    <property type="entry name" value="HAD-like"/>
    <property type="match status" value="1"/>
</dbReference>
<dbReference type="InterPro" id="IPR036412">
    <property type="entry name" value="HAD-like_sf"/>
</dbReference>
<organism evidence="1 2">
    <name type="scientific">Polarella glacialis</name>
    <name type="common">Dinoflagellate</name>
    <dbReference type="NCBI Taxonomy" id="89957"/>
    <lineage>
        <taxon>Eukaryota</taxon>
        <taxon>Sar</taxon>
        <taxon>Alveolata</taxon>
        <taxon>Dinophyceae</taxon>
        <taxon>Suessiales</taxon>
        <taxon>Suessiaceae</taxon>
        <taxon>Polarella</taxon>
    </lineage>
</organism>
<accession>A0A813LW34</accession>
<sequence length="211" mass="22602">ALSRRAVRRCQRLLRVHRFAAVGSGSQPQTGGASRWIGGISEIADRYDAFLFDLWGVIHNGTTAFPWALETLRELKRQGKPVVFLSNSSRRHDTNRAALTKLGVSPDLYAALVTSGEETWRALAGESGGSGVLALPPEILAAKRILTFGNGADDVEYVSSLAGRLAASAAEADLLLARGCSSLYEGQSQGVWRQGVREPGSPTSQLAGIRR</sequence>
<dbReference type="Gene3D" id="3.40.50.1000">
    <property type="entry name" value="HAD superfamily/HAD-like"/>
    <property type="match status" value="1"/>
</dbReference>
<dbReference type="InterPro" id="IPR023214">
    <property type="entry name" value="HAD_sf"/>
</dbReference>
<feature type="non-terminal residue" evidence="1">
    <location>
        <position position="211"/>
    </location>
</feature>
<protein>
    <recommendedName>
        <fullName evidence="3">TIGR01459 family HAD-type hydrolase</fullName>
    </recommendedName>
</protein>
<dbReference type="EMBL" id="CAJNNW010037121">
    <property type="protein sequence ID" value="CAE8739559.1"/>
    <property type="molecule type" value="Genomic_DNA"/>
</dbReference>
<evidence type="ECO:0008006" key="3">
    <source>
        <dbReference type="Google" id="ProtNLM"/>
    </source>
</evidence>
<name>A0A813LW34_POLGL</name>
<dbReference type="Proteomes" id="UP000626109">
    <property type="component" value="Unassembled WGS sequence"/>
</dbReference>
<dbReference type="AlphaFoldDB" id="A0A813LW34"/>